<dbReference type="SUPFAM" id="SSF56112">
    <property type="entry name" value="Protein kinase-like (PK-like)"/>
    <property type="match status" value="1"/>
</dbReference>
<name>A0AA36JJR5_9DINO</name>
<feature type="compositionally biased region" description="Low complexity" evidence="2">
    <location>
        <begin position="622"/>
        <end position="633"/>
    </location>
</feature>
<accession>A0AA36JJR5</accession>
<organism evidence="4 5">
    <name type="scientific">Effrenium voratum</name>
    <dbReference type="NCBI Taxonomy" id="2562239"/>
    <lineage>
        <taxon>Eukaryota</taxon>
        <taxon>Sar</taxon>
        <taxon>Alveolata</taxon>
        <taxon>Dinophyceae</taxon>
        <taxon>Suessiales</taxon>
        <taxon>Symbiodiniaceae</taxon>
        <taxon>Effrenium</taxon>
    </lineage>
</organism>
<feature type="region of interest" description="Disordered" evidence="2">
    <location>
        <begin position="544"/>
        <end position="564"/>
    </location>
</feature>
<dbReference type="PANTHER" id="PTHR12984:SF3">
    <property type="entry name" value="N-TERMINAL KINASE-LIKE PROTEIN"/>
    <property type="match status" value="1"/>
</dbReference>
<keyword evidence="5" id="KW-1185">Reference proteome</keyword>
<dbReference type="InterPro" id="IPR051177">
    <property type="entry name" value="CIK-Related_Protein"/>
</dbReference>
<dbReference type="AlphaFoldDB" id="A0AA36JJR5"/>
<dbReference type="InterPro" id="IPR000357">
    <property type="entry name" value="HEAT"/>
</dbReference>
<feature type="compositionally biased region" description="Polar residues" evidence="2">
    <location>
        <begin position="553"/>
        <end position="564"/>
    </location>
</feature>
<dbReference type="Pfam" id="PF02985">
    <property type="entry name" value="HEAT"/>
    <property type="match status" value="1"/>
</dbReference>
<evidence type="ECO:0000313" key="4">
    <source>
        <dbReference type="EMBL" id="CAJ1407522.1"/>
    </source>
</evidence>
<evidence type="ECO:0000259" key="3">
    <source>
        <dbReference type="PROSITE" id="PS50011"/>
    </source>
</evidence>
<feature type="compositionally biased region" description="Acidic residues" evidence="2">
    <location>
        <begin position="663"/>
        <end position="680"/>
    </location>
</feature>
<evidence type="ECO:0000256" key="2">
    <source>
        <dbReference type="SAM" id="MobiDB-lite"/>
    </source>
</evidence>
<sequence length="710" mass="76161">MFKTLLSKVGWGELPSSFGYTIGEKVELPFSWNWELHKGQKKSDGSSASVFMCAKKDLDPAQAMAAKNAEQVSKTLRHPNILRAFNSIETEGGVYIVTEEVVPLVTAAAAEGDDDGPAIWGLFQALDGLSFLHSSGFTHGLFGPLAIWVTNQGDYRIGSFELCQKGLDTGSAIAARRRVGPNSSGLPEPPSAMQNGGMPSVGIDMWGAAVLMAFVFASPRARMQLDLRQVEKEIPLDLRKAFMELENPKPLRGRSPLADIMALGFFQQHPAVQVFSFLSNLQLKSPEEKEAFFEGLPQLLEGLSEGVKKRQVLPELLTAQRFPGQEAAHLLPSILKIGVKLTEEQFREKVAPLVAQLFAAPDRTIRFRLLTSLGDMIEFLDDAMINDKIFPECVNGFTDSNGPIREASMIFFVPRLKPKTVESRVLKLLVKMMQDPEASIRTNALICVGRVSGGLPAASVNQTLLTVIGAGLKDPFSPCRCAALQTLIATANNFTAEELAQKLLPGVCSRFVDPDQAVSDVAFTTLPKVQEVVRQKVAERRAAATAKEAGAEPTSTKAEETSSWAQGGSFYNQISALSMDKVRQKFMGSVAGSMNQPGQPAAPAGVQEAQVAGMCEAPPAPAASAPVQPRAPAQLGGGGSKMTSSSGSTKFGKQPSGGAQLDLDLDDEPAGGGWGDEDIFGDSHPSQAAKADDFGDDFFDEFDAPDLQQT</sequence>
<protein>
    <recommendedName>
        <fullName evidence="3">Protein kinase domain-containing protein</fullName>
    </recommendedName>
</protein>
<dbReference type="Proteomes" id="UP001178507">
    <property type="component" value="Unassembled WGS sequence"/>
</dbReference>
<gene>
    <name evidence="4" type="ORF">EVOR1521_LOCUS29187</name>
</gene>
<dbReference type="SUPFAM" id="SSF48371">
    <property type="entry name" value="ARM repeat"/>
    <property type="match status" value="1"/>
</dbReference>
<dbReference type="Gene3D" id="1.25.10.10">
    <property type="entry name" value="Leucine-rich Repeat Variant"/>
    <property type="match status" value="1"/>
</dbReference>
<feature type="compositionally biased region" description="Acidic residues" evidence="2">
    <location>
        <begin position="694"/>
        <end position="704"/>
    </location>
</feature>
<dbReference type="Gene3D" id="3.30.200.20">
    <property type="entry name" value="Phosphorylase Kinase, domain 1"/>
    <property type="match status" value="1"/>
</dbReference>
<dbReference type="GO" id="GO:0005524">
    <property type="term" value="F:ATP binding"/>
    <property type="evidence" value="ECO:0007669"/>
    <property type="project" value="InterPro"/>
</dbReference>
<dbReference type="EMBL" id="CAUJNA010003674">
    <property type="protein sequence ID" value="CAJ1407522.1"/>
    <property type="molecule type" value="Genomic_DNA"/>
</dbReference>
<reference evidence="4" key="1">
    <citation type="submission" date="2023-08" db="EMBL/GenBank/DDBJ databases">
        <authorList>
            <person name="Chen Y."/>
            <person name="Shah S."/>
            <person name="Dougan E. K."/>
            <person name="Thang M."/>
            <person name="Chan C."/>
        </authorList>
    </citation>
    <scope>NUCLEOTIDE SEQUENCE</scope>
</reference>
<keyword evidence="1" id="KW-0677">Repeat</keyword>
<dbReference type="Gene3D" id="1.10.510.10">
    <property type="entry name" value="Transferase(Phosphotransferase) domain 1"/>
    <property type="match status" value="1"/>
</dbReference>
<comment type="caution">
    <text evidence="4">The sequence shown here is derived from an EMBL/GenBank/DDBJ whole genome shotgun (WGS) entry which is preliminary data.</text>
</comment>
<dbReference type="InterPro" id="IPR011989">
    <property type="entry name" value="ARM-like"/>
</dbReference>
<dbReference type="InterPro" id="IPR011009">
    <property type="entry name" value="Kinase-like_dom_sf"/>
</dbReference>
<feature type="domain" description="Protein kinase" evidence="3">
    <location>
        <begin position="3"/>
        <end position="303"/>
    </location>
</feature>
<evidence type="ECO:0000256" key="1">
    <source>
        <dbReference type="ARBA" id="ARBA00022737"/>
    </source>
</evidence>
<evidence type="ECO:0000313" key="5">
    <source>
        <dbReference type="Proteomes" id="UP001178507"/>
    </source>
</evidence>
<dbReference type="PANTHER" id="PTHR12984">
    <property type="entry name" value="SCY1-RELATED S/T PROTEIN KINASE-LIKE"/>
    <property type="match status" value="1"/>
</dbReference>
<dbReference type="GO" id="GO:0004672">
    <property type="term" value="F:protein kinase activity"/>
    <property type="evidence" value="ECO:0007669"/>
    <property type="project" value="InterPro"/>
</dbReference>
<feature type="region of interest" description="Disordered" evidence="2">
    <location>
        <begin position="617"/>
        <end position="710"/>
    </location>
</feature>
<proteinExistence type="predicted"/>
<dbReference type="PROSITE" id="PS50011">
    <property type="entry name" value="PROTEIN_KINASE_DOM"/>
    <property type="match status" value="1"/>
</dbReference>
<feature type="compositionally biased region" description="Low complexity" evidence="2">
    <location>
        <begin position="641"/>
        <end position="650"/>
    </location>
</feature>
<dbReference type="InterPro" id="IPR000719">
    <property type="entry name" value="Prot_kinase_dom"/>
</dbReference>
<dbReference type="InterPro" id="IPR016024">
    <property type="entry name" value="ARM-type_fold"/>
</dbReference>